<dbReference type="AlphaFoldDB" id="A0A392UTA5"/>
<keyword evidence="3" id="KW-1185">Reference proteome</keyword>
<name>A0A392UTA5_9FABA</name>
<evidence type="ECO:0000313" key="3">
    <source>
        <dbReference type="Proteomes" id="UP000265520"/>
    </source>
</evidence>
<dbReference type="EMBL" id="LXQA010885904">
    <property type="protein sequence ID" value="MCI75570.1"/>
    <property type="molecule type" value="Genomic_DNA"/>
</dbReference>
<proteinExistence type="predicted"/>
<protein>
    <submittedName>
        <fullName evidence="2">Uncharacterized protein</fullName>
    </submittedName>
</protein>
<evidence type="ECO:0000313" key="2">
    <source>
        <dbReference type="EMBL" id="MCI75570.1"/>
    </source>
</evidence>
<feature type="region of interest" description="Disordered" evidence="1">
    <location>
        <begin position="1"/>
        <end position="45"/>
    </location>
</feature>
<comment type="caution">
    <text evidence="2">The sequence shown here is derived from an EMBL/GenBank/DDBJ whole genome shotgun (WGS) entry which is preliminary data.</text>
</comment>
<reference evidence="2 3" key="1">
    <citation type="journal article" date="2018" name="Front. Plant Sci.">
        <title>Red Clover (Trifolium pratense) and Zigzag Clover (T. medium) - A Picture of Genomic Similarities and Differences.</title>
        <authorList>
            <person name="Dluhosova J."/>
            <person name="Istvanek J."/>
            <person name="Nedelnik J."/>
            <person name="Repkova J."/>
        </authorList>
    </citation>
    <scope>NUCLEOTIDE SEQUENCE [LARGE SCALE GENOMIC DNA]</scope>
    <source>
        <strain evidence="3">cv. 10/8</strain>
        <tissue evidence="2">Leaf</tissue>
    </source>
</reference>
<accession>A0A392UTA5</accession>
<feature type="compositionally biased region" description="Basic and acidic residues" evidence="1">
    <location>
        <begin position="36"/>
        <end position="45"/>
    </location>
</feature>
<organism evidence="2 3">
    <name type="scientific">Trifolium medium</name>
    <dbReference type="NCBI Taxonomy" id="97028"/>
    <lineage>
        <taxon>Eukaryota</taxon>
        <taxon>Viridiplantae</taxon>
        <taxon>Streptophyta</taxon>
        <taxon>Embryophyta</taxon>
        <taxon>Tracheophyta</taxon>
        <taxon>Spermatophyta</taxon>
        <taxon>Magnoliopsida</taxon>
        <taxon>eudicotyledons</taxon>
        <taxon>Gunneridae</taxon>
        <taxon>Pentapetalae</taxon>
        <taxon>rosids</taxon>
        <taxon>fabids</taxon>
        <taxon>Fabales</taxon>
        <taxon>Fabaceae</taxon>
        <taxon>Papilionoideae</taxon>
        <taxon>50 kb inversion clade</taxon>
        <taxon>NPAAA clade</taxon>
        <taxon>Hologalegina</taxon>
        <taxon>IRL clade</taxon>
        <taxon>Trifolieae</taxon>
        <taxon>Trifolium</taxon>
    </lineage>
</organism>
<feature type="non-terminal residue" evidence="2">
    <location>
        <position position="77"/>
    </location>
</feature>
<sequence length="77" mass="8227">TIPQTKKSSGGVDASKAGHQNGTEAKPIGNNNVDNDVSKLEQKNDENVVVAPNEITIVQQQDSALEKKNQEADVVEN</sequence>
<evidence type="ECO:0000256" key="1">
    <source>
        <dbReference type="SAM" id="MobiDB-lite"/>
    </source>
</evidence>
<feature type="non-terminal residue" evidence="2">
    <location>
        <position position="1"/>
    </location>
</feature>
<feature type="compositionally biased region" description="Polar residues" evidence="1">
    <location>
        <begin position="18"/>
        <end position="35"/>
    </location>
</feature>
<dbReference type="Proteomes" id="UP000265520">
    <property type="component" value="Unassembled WGS sequence"/>
</dbReference>